<reference evidence="6" key="1">
    <citation type="journal article" date="2019" name="Int. J. Syst. Evol. Microbiol.">
        <title>The Global Catalogue of Microorganisms (GCM) 10K type strain sequencing project: providing services to taxonomists for standard genome sequencing and annotation.</title>
        <authorList>
            <consortium name="The Broad Institute Genomics Platform"/>
            <consortium name="The Broad Institute Genome Sequencing Center for Infectious Disease"/>
            <person name="Wu L."/>
            <person name="Ma J."/>
        </authorList>
    </citation>
    <scope>NUCLEOTIDE SEQUENCE [LARGE SCALE GENOMIC DNA]</scope>
    <source>
        <strain evidence="6">JCM 9918</strain>
    </source>
</reference>
<evidence type="ECO:0000256" key="1">
    <source>
        <dbReference type="ARBA" id="ARBA00023015"/>
    </source>
</evidence>
<dbReference type="InterPro" id="IPR036390">
    <property type="entry name" value="WH_DNA-bd_sf"/>
</dbReference>
<proteinExistence type="predicted"/>
<evidence type="ECO:0000313" key="6">
    <source>
        <dbReference type="Proteomes" id="UP001596112"/>
    </source>
</evidence>
<dbReference type="RefSeq" id="WP_011265203.1">
    <property type="nucleotide sequence ID" value="NZ_JAQOSL010000046.1"/>
</dbReference>
<dbReference type="Gene3D" id="2.60.120.10">
    <property type="entry name" value="Jelly Rolls"/>
    <property type="match status" value="1"/>
</dbReference>
<evidence type="ECO:0000313" key="5">
    <source>
        <dbReference type="EMBL" id="MFC5812639.1"/>
    </source>
</evidence>
<keyword evidence="3" id="KW-0804">Transcription</keyword>
<dbReference type="InterPro" id="IPR014710">
    <property type="entry name" value="RmlC-like_jellyroll"/>
</dbReference>
<keyword evidence="6" id="KW-1185">Reference proteome</keyword>
<dbReference type="EMBL" id="JBHSNZ010000038">
    <property type="protein sequence ID" value="MFC5812639.1"/>
    <property type="molecule type" value="Genomic_DNA"/>
</dbReference>
<dbReference type="InterPro" id="IPR018490">
    <property type="entry name" value="cNMP-bd_dom_sf"/>
</dbReference>
<name>A0ABW1BIS3_9ACTN</name>
<dbReference type="Pfam" id="PF13545">
    <property type="entry name" value="HTH_Crp_2"/>
    <property type="match status" value="1"/>
</dbReference>
<comment type="caution">
    <text evidence="5">The sequence shown here is derived from an EMBL/GenBank/DDBJ whole genome shotgun (WGS) entry which is preliminary data.</text>
</comment>
<accession>A0ABW1BIS3</accession>
<dbReference type="Proteomes" id="UP001596112">
    <property type="component" value="Unassembled WGS sequence"/>
</dbReference>
<keyword evidence="1" id="KW-0805">Transcription regulation</keyword>
<evidence type="ECO:0000259" key="4">
    <source>
        <dbReference type="Pfam" id="PF13545"/>
    </source>
</evidence>
<keyword evidence="2" id="KW-0238">DNA-binding</keyword>
<dbReference type="SUPFAM" id="SSF51206">
    <property type="entry name" value="cAMP-binding domain-like"/>
    <property type="match status" value="1"/>
</dbReference>
<evidence type="ECO:0000256" key="3">
    <source>
        <dbReference type="ARBA" id="ARBA00023163"/>
    </source>
</evidence>
<protein>
    <submittedName>
        <fullName evidence="5">Crp/Fnr family transcriptional regulator</fullName>
    </submittedName>
</protein>
<organism evidence="5 6">
    <name type="scientific">Streptomyces heilongjiangensis</name>
    <dbReference type="NCBI Taxonomy" id="945052"/>
    <lineage>
        <taxon>Bacteria</taxon>
        <taxon>Bacillati</taxon>
        <taxon>Actinomycetota</taxon>
        <taxon>Actinomycetes</taxon>
        <taxon>Kitasatosporales</taxon>
        <taxon>Streptomycetaceae</taxon>
        <taxon>Streptomyces</taxon>
    </lineage>
</organism>
<sequence length="292" mass="31730">MGLPDERAVAAGHIRAAFTSPRPRRQSGLQPMVLGNSVYAFDEETGRVGHGLSGSRAMRTLIDINPFLGELSRGVRHELASAMSTRQSIRNAQLRGSVGSAVHIVLYGCVYEESSYGEDTTVRIHGSGAVLGIAEIFNPDLLAPTARCLNDTLTLSVPLTRMRAIVEHSGLLGAALGKVLADQLVTAERVYNRRSLMPEQRLAGLFVHLLDRCAVPCTTYGRMIEGPSQTDLADALSVSRATIENALKALRDRNLVTTGYRQYRFPDERELALFGKVRTPSQTVTGSAEVQK</sequence>
<evidence type="ECO:0000256" key="2">
    <source>
        <dbReference type="ARBA" id="ARBA00023125"/>
    </source>
</evidence>
<dbReference type="InterPro" id="IPR012318">
    <property type="entry name" value="HTH_CRP"/>
</dbReference>
<gene>
    <name evidence="5" type="ORF">ACFQGO_34905</name>
</gene>
<dbReference type="SUPFAM" id="SSF46785">
    <property type="entry name" value="Winged helix' DNA-binding domain"/>
    <property type="match status" value="1"/>
</dbReference>
<feature type="domain" description="HTH crp-type" evidence="4">
    <location>
        <begin position="200"/>
        <end position="272"/>
    </location>
</feature>